<sequence>MGIVLWHRESTGNIILRWARHELQDIKIHGQTGQNQKIQKHLKDLEGEEDKELASLVGSATTGEKLPLAVSNSGSSKLAASWKYQSDRQPNLDWDGYTNKAMATMPMSGLRERDKGGQQSGAVERAFLA</sequence>
<feature type="region of interest" description="Disordered" evidence="1">
    <location>
        <begin position="109"/>
        <end position="129"/>
    </location>
</feature>
<accession>A0A022VQU3</accession>
<dbReference type="EMBL" id="KK207929">
    <property type="protein sequence ID" value="EZF48319.1"/>
    <property type="molecule type" value="Genomic_DNA"/>
</dbReference>
<evidence type="ECO:0000313" key="2">
    <source>
        <dbReference type="EMBL" id="EZF48319.1"/>
    </source>
</evidence>
<dbReference type="AlphaFoldDB" id="A0A022VQU3"/>
<organism evidence="2">
    <name type="scientific">Trichophyton rubrum CBS 288.86</name>
    <dbReference type="NCBI Taxonomy" id="1215330"/>
    <lineage>
        <taxon>Eukaryota</taxon>
        <taxon>Fungi</taxon>
        <taxon>Dikarya</taxon>
        <taxon>Ascomycota</taxon>
        <taxon>Pezizomycotina</taxon>
        <taxon>Eurotiomycetes</taxon>
        <taxon>Eurotiomycetidae</taxon>
        <taxon>Onygenales</taxon>
        <taxon>Arthrodermataceae</taxon>
        <taxon>Trichophyton</taxon>
    </lineage>
</organism>
<name>A0A022VQU3_TRIRU</name>
<dbReference type="Proteomes" id="UP000023758">
    <property type="component" value="Unassembled WGS sequence"/>
</dbReference>
<protein>
    <submittedName>
        <fullName evidence="2">Uncharacterized protein</fullName>
    </submittedName>
</protein>
<proteinExistence type="predicted"/>
<reference evidence="2" key="1">
    <citation type="submission" date="2014-02" db="EMBL/GenBank/DDBJ databases">
        <title>The Genome Sequence of Trichophyton rubrum (morphotype fischeri) CBS 288.86.</title>
        <authorList>
            <consortium name="The Broad Institute Genomics Platform"/>
            <person name="Cuomo C.A."/>
            <person name="White T.C."/>
            <person name="Graser Y."/>
            <person name="Martinez-Rossi N."/>
            <person name="Heitman J."/>
            <person name="Young S.K."/>
            <person name="Zeng Q."/>
            <person name="Gargeya S."/>
            <person name="Abouelleil A."/>
            <person name="Alvarado L."/>
            <person name="Chapman S.B."/>
            <person name="Gainer-Dewar J."/>
            <person name="Goldberg J."/>
            <person name="Griggs A."/>
            <person name="Gujja S."/>
            <person name="Hansen M."/>
            <person name="Howarth C."/>
            <person name="Imamovic A."/>
            <person name="Larimer J."/>
            <person name="Martinez D."/>
            <person name="Murphy C."/>
            <person name="Pearson M.D."/>
            <person name="Persinoti G."/>
            <person name="Poon T."/>
            <person name="Priest M."/>
            <person name="Roberts A.D."/>
            <person name="Saif S."/>
            <person name="Shea T.D."/>
            <person name="Sykes S.N."/>
            <person name="Wortman J."/>
            <person name="Nusbaum C."/>
            <person name="Birren B."/>
        </authorList>
    </citation>
    <scope>NUCLEOTIDE SEQUENCE [LARGE SCALE GENOMIC DNA]</scope>
    <source>
        <strain evidence="2">CBS 288.86</strain>
    </source>
</reference>
<gene>
    <name evidence="2" type="ORF">H103_07974</name>
</gene>
<evidence type="ECO:0000256" key="1">
    <source>
        <dbReference type="SAM" id="MobiDB-lite"/>
    </source>
</evidence>
<dbReference type="HOGENOM" id="CLU_1950360_0_0_1"/>